<organism evidence="2 3">
    <name type="scientific">Colocasia esculenta</name>
    <name type="common">Wild taro</name>
    <name type="synonym">Arum esculentum</name>
    <dbReference type="NCBI Taxonomy" id="4460"/>
    <lineage>
        <taxon>Eukaryota</taxon>
        <taxon>Viridiplantae</taxon>
        <taxon>Streptophyta</taxon>
        <taxon>Embryophyta</taxon>
        <taxon>Tracheophyta</taxon>
        <taxon>Spermatophyta</taxon>
        <taxon>Magnoliopsida</taxon>
        <taxon>Liliopsida</taxon>
        <taxon>Araceae</taxon>
        <taxon>Aroideae</taxon>
        <taxon>Colocasieae</taxon>
        <taxon>Colocasia</taxon>
    </lineage>
</organism>
<proteinExistence type="predicted"/>
<feature type="region of interest" description="Disordered" evidence="1">
    <location>
        <begin position="1"/>
        <end position="30"/>
    </location>
</feature>
<accession>A0A843W5Z6</accession>
<protein>
    <submittedName>
        <fullName evidence="2">Uncharacterized protein</fullName>
    </submittedName>
</protein>
<evidence type="ECO:0000256" key="1">
    <source>
        <dbReference type="SAM" id="MobiDB-lite"/>
    </source>
</evidence>
<dbReference type="EMBL" id="NMUH01003277">
    <property type="protein sequence ID" value="MQM04759.1"/>
    <property type="molecule type" value="Genomic_DNA"/>
</dbReference>
<gene>
    <name evidence="2" type="ORF">Taro_037561</name>
</gene>
<dbReference type="AlphaFoldDB" id="A0A843W5Z6"/>
<evidence type="ECO:0000313" key="2">
    <source>
        <dbReference type="EMBL" id="MQM04759.1"/>
    </source>
</evidence>
<dbReference type="Proteomes" id="UP000652761">
    <property type="component" value="Unassembled WGS sequence"/>
</dbReference>
<feature type="compositionally biased region" description="Basic residues" evidence="1">
    <location>
        <begin position="1"/>
        <end position="13"/>
    </location>
</feature>
<reference evidence="2" key="1">
    <citation type="submission" date="2017-07" db="EMBL/GenBank/DDBJ databases">
        <title>Taro Niue Genome Assembly and Annotation.</title>
        <authorList>
            <person name="Atibalentja N."/>
            <person name="Keating K."/>
            <person name="Fields C.J."/>
        </authorList>
    </citation>
    <scope>NUCLEOTIDE SEQUENCE</scope>
    <source>
        <strain evidence="2">Niue_2</strain>
        <tissue evidence="2">Leaf</tissue>
    </source>
</reference>
<name>A0A843W5Z6_COLES</name>
<feature type="region of interest" description="Disordered" evidence="1">
    <location>
        <begin position="45"/>
        <end position="135"/>
    </location>
</feature>
<evidence type="ECO:0000313" key="3">
    <source>
        <dbReference type="Proteomes" id="UP000652761"/>
    </source>
</evidence>
<comment type="caution">
    <text evidence="2">The sequence shown here is derived from an EMBL/GenBank/DDBJ whole genome shotgun (WGS) entry which is preliminary data.</text>
</comment>
<sequence>MKKKMKKKNHHQIKVGLLDKAPRRPAPTPKMLHQILRNATNAKFKVEEQSQKRQAFSTKDRSQVAGQSPEKASPGTQDVASDLEECQKCNVQKTSLEPTGPKNRLERRTSQAKKHGVQKEESQIRPSKGYLNTNEGCNSVKKKGIGSNLKCPRQALGVADEIHTSAESKKGREELWSPLPLTKRHGVLLGDPPDSPEEPIA</sequence>
<keyword evidence="3" id="KW-1185">Reference proteome</keyword>